<proteinExistence type="predicted"/>
<reference evidence="1 2" key="1">
    <citation type="journal article" date="2022" name="Arch. Microbiol.">
        <title>Paraburkholderia bengalensis sp. nov. isolated from roots of Oryza sativa, IR64.</title>
        <authorList>
            <person name="Nag P."/>
            <person name="Mondal N."/>
            <person name="Sarkar J."/>
            <person name="Das S."/>
        </authorList>
    </citation>
    <scope>NUCLEOTIDE SEQUENCE [LARGE SCALE GENOMIC DNA]</scope>
    <source>
        <strain evidence="1 2">IR64_4_BI</strain>
    </source>
</reference>
<protein>
    <submittedName>
        <fullName evidence="1">Uncharacterized protein</fullName>
    </submittedName>
</protein>
<comment type="caution">
    <text evidence="1">The sequence shown here is derived from an EMBL/GenBank/DDBJ whole genome shotgun (WGS) entry which is preliminary data.</text>
</comment>
<evidence type="ECO:0000313" key="1">
    <source>
        <dbReference type="EMBL" id="MEI5999638.1"/>
    </source>
</evidence>
<sequence length="62" mass="7272">MAFTLPRRLLTMLSNRSGARWYRLLNSAQIRAWIDAKSRHGVSSGIYRSFDRYRQNPGFVIL</sequence>
<name>A0ABU8IW61_9BURK</name>
<evidence type="ECO:0000313" key="2">
    <source>
        <dbReference type="Proteomes" id="UP001386437"/>
    </source>
</evidence>
<accession>A0ABU8IW61</accession>
<keyword evidence="2" id="KW-1185">Reference proteome</keyword>
<dbReference type="EMBL" id="JACFYJ010000036">
    <property type="protein sequence ID" value="MEI5999638.1"/>
    <property type="molecule type" value="Genomic_DNA"/>
</dbReference>
<organism evidence="1 2">
    <name type="scientific">Paraburkholderia bengalensis</name>
    <dbReference type="NCBI Taxonomy" id="2747562"/>
    <lineage>
        <taxon>Bacteria</taxon>
        <taxon>Pseudomonadati</taxon>
        <taxon>Pseudomonadota</taxon>
        <taxon>Betaproteobacteria</taxon>
        <taxon>Burkholderiales</taxon>
        <taxon>Burkholderiaceae</taxon>
        <taxon>Paraburkholderia</taxon>
    </lineage>
</organism>
<gene>
    <name evidence="1" type="ORF">H3V53_21250</name>
</gene>
<dbReference type="Proteomes" id="UP001386437">
    <property type="component" value="Unassembled WGS sequence"/>
</dbReference>